<gene>
    <name evidence="1" type="ORF">RCOM_0974690</name>
</gene>
<reference evidence="2" key="1">
    <citation type="journal article" date="2010" name="Nat. Biotechnol.">
        <title>Draft genome sequence of the oilseed species Ricinus communis.</title>
        <authorList>
            <person name="Chan A.P."/>
            <person name="Crabtree J."/>
            <person name="Zhao Q."/>
            <person name="Lorenzi H."/>
            <person name="Orvis J."/>
            <person name="Puiu D."/>
            <person name="Melake-Berhan A."/>
            <person name="Jones K.M."/>
            <person name="Redman J."/>
            <person name="Chen G."/>
            <person name="Cahoon E.B."/>
            <person name="Gedil M."/>
            <person name="Stanke M."/>
            <person name="Haas B.J."/>
            <person name="Wortman J.R."/>
            <person name="Fraser-Liggett C.M."/>
            <person name="Ravel J."/>
            <person name="Rabinowicz P.D."/>
        </authorList>
    </citation>
    <scope>NUCLEOTIDE SEQUENCE [LARGE SCALE GENOMIC DNA]</scope>
    <source>
        <strain evidence="2">cv. Hale</strain>
    </source>
</reference>
<evidence type="ECO:0000313" key="2">
    <source>
        <dbReference type="Proteomes" id="UP000008311"/>
    </source>
</evidence>
<name>B9SXX0_RICCO</name>
<accession>B9SXX0</accession>
<sequence>MHDIMPPNSHYIWNSFLFDESMLLQEIIRLLFWSKLKSLKRVPPVGSMMVRRSQKSISLLVGKDLPQINMDRALRSSLDRAACGGLIRDHNGDWVGSFMANLGVCSVMVAKVMGMYHGLRLA</sequence>
<dbReference type="InterPro" id="IPR044730">
    <property type="entry name" value="RNase_H-like_dom_plant"/>
</dbReference>
<dbReference type="CDD" id="cd06222">
    <property type="entry name" value="RNase_H_like"/>
    <property type="match status" value="1"/>
</dbReference>
<dbReference type="InParanoid" id="B9SXX0"/>
<dbReference type="eggNOG" id="KOG1075">
    <property type="taxonomic scope" value="Eukaryota"/>
</dbReference>
<proteinExistence type="predicted"/>
<evidence type="ECO:0000313" key="1">
    <source>
        <dbReference type="EMBL" id="EEF31552.1"/>
    </source>
</evidence>
<organism evidence="1 2">
    <name type="scientific">Ricinus communis</name>
    <name type="common">Castor bean</name>
    <dbReference type="NCBI Taxonomy" id="3988"/>
    <lineage>
        <taxon>Eukaryota</taxon>
        <taxon>Viridiplantae</taxon>
        <taxon>Streptophyta</taxon>
        <taxon>Embryophyta</taxon>
        <taxon>Tracheophyta</taxon>
        <taxon>Spermatophyta</taxon>
        <taxon>Magnoliopsida</taxon>
        <taxon>eudicotyledons</taxon>
        <taxon>Gunneridae</taxon>
        <taxon>Pentapetalae</taxon>
        <taxon>rosids</taxon>
        <taxon>fabids</taxon>
        <taxon>Malpighiales</taxon>
        <taxon>Euphorbiaceae</taxon>
        <taxon>Acalyphoideae</taxon>
        <taxon>Acalypheae</taxon>
        <taxon>Ricinus</taxon>
    </lineage>
</organism>
<dbReference type="Proteomes" id="UP000008311">
    <property type="component" value="Unassembled WGS sequence"/>
</dbReference>
<dbReference type="AlphaFoldDB" id="B9SXX0"/>
<protein>
    <submittedName>
        <fullName evidence="1">Uncharacterized protein</fullName>
    </submittedName>
</protein>
<keyword evidence="2" id="KW-1185">Reference proteome</keyword>
<dbReference type="EMBL" id="EQ974235">
    <property type="protein sequence ID" value="EEF31552.1"/>
    <property type="molecule type" value="Genomic_DNA"/>
</dbReference>